<evidence type="ECO:0000313" key="8">
    <source>
        <dbReference type="EMBL" id="AOW02338.1"/>
    </source>
</evidence>
<dbReference type="GO" id="GO:1990846">
    <property type="term" value="F:ribonucleoside-diphosphate reductase inhibitor activity"/>
    <property type="evidence" value="ECO:0007669"/>
    <property type="project" value="TreeGrafter"/>
</dbReference>
<evidence type="ECO:0000313" key="10">
    <source>
        <dbReference type="Proteomes" id="UP000182444"/>
    </source>
</evidence>
<evidence type="ECO:0000256" key="6">
    <source>
        <dbReference type="ARBA" id="ARBA00023242"/>
    </source>
</evidence>
<proteinExistence type="inferred from homology"/>
<feature type="compositionally biased region" description="Acidic residues" evidence="7">
    <location>
        <begin position="149"/>
        <end position="160"/>
    </location>
</feature>
<feature type="region of interest" description="Disordered" evidence="7">
    <location>
        <begin position="1"/>
        <end position="74"/>
    </location>
</feature>
<reference evidence="8 10" key="1">
    <citation type="journal article" date="2016" name="PLoS ONE">
        <title>Sequence Assembly of Yarrowia lipolytica Strain W29/CLIB89 Shows Transposable Element Diversity.</title>
        <authorList>
            <person name="Magnan C."/>
            <person name="Yu J."/>
            <person name="Chang I."/>
            <person name="Jahn E."/>
            <person name="Kanomata Y."/>
            <person name="Wu J."/>
            <person name="Zeller M."/>
            <person name="Oakes M."/>
            <person name="Baldi P."/>
            <person name="Sandmeyer S."/>
        </authorList>
    </citation>
    <scope>NUCLEOTIDE SEQUENCE [LARGE SCALE GENOMIC DNA]</scope>
    <source>
        <strain evidence="8">CLIB89</strain>
        <strain evidence="10">CLIB89(W29)</strain>
    </source>
</reference>
<dbReference type="GO" id="GO:0005634">
    <property type="term" value="C:nucleus"/>
    <property type="evidence" value="ECO:0007669"/>
    <property type="project" value="UniProtKB-SubCell"/>
</dbReference>
<dbReference type="GO" id="GO:0008104">
    <property type="term" value="P:intracellular protein localization"/>
    <property type="evidence" value="ECO:0007669"/>
    <property type="project" value="TreeGrafter"/>
</dbReference>
<dbReference type="GeneID" id="2909650"/>
<gene>
    <name evidence="9" type="ORF">B0I71DRAFT_133642</name>
    <name evidence="8" type="ORF">YALI1_C06032g</name>
</gene>
<dbReference type="KEGG" id="yli:2909650"/>
<dbReference type="Proteomes" id="UP000182444">
    <property type="component" value="Chromosome 1C"/>
</dbReference>
<organism evidence="8 10">
    <name type="scientific">Yarrowia lipolytica</name>
    <name type="common">Candida lipolytica</name>
    <dbReference type="NCBI Taxonomy" id="4952"/>
    <lineage>
        <taxon>Eukaryota</taxon>
        <taxon>Fungi</taxon>
        <taxon>Dikarya</taxon>
        <taxon>Ascomycota</taxon>
        <taxon>Saccharomycotina</taxon>
        <taxon>Dipodascomycetes</taxon>
        <taxon>Dipodascales</taxon>
        <taxon>Dipodascales incertae sedis</taxon>
        <taxon>Yarrowia</taxon>
    </lineage>
</organism>
<dbReference type="PANTHER" id="PTHR28081">
    <property type="entry name" value="DAMAGE-REGULATED IMPORT FACILITATOR 1-RELATED"/>
    <property type="match status" value="1"/>
</dbReference>
<evidence type="ECO:0000256" key="1">
    <source>
        <dbReference type="ARBA" id="ARBA00004123"/>
    </source>
</evidence>
<feature type="region of interest" description="Disordered" evidence="7">
    <location>
        <begin position="124"/>
        <end position="176"/>
    </location>
</feature>
<dbReference type="Pfam" id="PF08591">
    <property type="entry name" value="RNR_inhib"/>
    <property type="match status" value="1"/>
</dbReference>
<reference evidence="9 11" key="2">
    <citation type="submission" date="2018-07" db="EMBL/GenBank/DDBJ databases">
        <title>Draft Genome Assemblies for Five Robust Yarrowia lipolytica Strains Exhibiting High Lipid Production and Pentose Sugar Utilization and Sugar Alcohol Secretion from Undetoxified Lignocellulosic Biomass Hydrolysates.</title>
        <authorList>
            <consortium name="DOE Joint Genome Institute"/>
            <person name="Walker C."/>
            <person name="Ryu S."/>
            <person name="Na H."/>
            <person name="Zane M."/>
            <person name="LaButti K."/>
            <person name="Lipzen A."/>
            <person name="Haridas S."/>
            <person name="Barry K."/>
            <person name="Grigoriev I.V."/>
            <person name="Quarterman J."/>
            <person name="Slininger P."/>
            <person name="Dien B."/>
            <person name="Trinh C.T."/>
        </authorList>
    </citation>
    <scope>NUCLEOTIDE SEQUENCE [LARGE SCALE GENOMIC DNA]</scope>
    <source>
        <strain evidence="9 11">YB392</strain>
    </source>
</reference>
<evidence type="ECO:0000256" key="4">
    <source>
        <dbReference type="ARBA" id="ARBA00021625"/>
    </source>
</evidence>
<sequence>MSLQRKKQKQPVEAPAAQRSNSFQQYLDDEQRDQLASVGMGIRKSVSDGHKTTGNHNASLRHESFTPVADVQNPLRGTYGPASSLGGYITKSFSAAPELGLGSANKDREVKGYKGIGAERYSLNRNKPLAAMPQRKKRGRSETEKGSDDESEKEVEEVDDVGFPIIKLQPRESFQD</sequence>
<protein>
    <recommendedName>
        <fullName evidence="4">Damage-regulated import facilitator 1</fullName>
    </recommendedName>
</protein>
<dbReference type="EMBL" id="KZ859019">
    <property type="protein sequence ID" value="RDW24844.1"/>
    <property type="molecule type" value="Genomic_DNA"/>
</dbReference>
<evidence type="ECO:0000313" key="11">
    <source>
        <dbReference type="Proteomes" id="UP000256601"/>
    </source>
</evidence>
<dbReference type="InterPro" id="IPR013900">
    <property type="entry name" value="RNR_inhibitor"/>
</dbReference>
<dbReference type="AlphaFoldDB" id="A0A1H6PUC7"/>
<comment type="subcellular location">
    <subcellularLocation>
        <location evidence="2">Cytoplasm</location>
    </subcellularLocation>
    <subcellularLocation>
        <location evidence="1">Nucleus</location>
    </subcellularLocation>
</comment>
<evidence type="ECO:0000256" key="2">
    <source>
        <dbReference type="ARBA" id="ARBA00004496"/>
    </source>
</evidence>
<dbReference type="GO" id="GO:0005737">
    <property type="term" value="C:cytoplasm"/>
    <property type="evidence" value="ECO:0007669"/>
    <property type="project" value="UniProtKB-SubCell"/>
</dbReference>
<evidence type="ECO:0000256" key="7">
    <source>
        <dbReference type="SAM" id="MobiDB-lite"/>
    </source>
</evidence>
<dbReference type="VEuPathDB" id="FungiDB:YALI0_C04521g"/>
<dbReference type="VEuPathDB" id="FungiDB:YALI1_C06032g"/>
<dbReference type="EMBL" id="CP017555">
    <property type="protein sequence ID" value="AOW02338.1"/>
    <property type="molecule type" value="Genomic_DNA"/>
</dbReference>
<evidence type="ECO:0000256" key="3">
    <source>
        <dbReference type="ARBA" id="ARBA00005459"/>
    </source>
</evidence>
<keyword evidence="5" id="KW-0963">Cytoplasm</keyword>
<name>A0A1H6PUC7_YARLL</name>
<dbReference type="Proteomes" id="UP000256601">
    <property type="component" value="Unassembled WGS sequence"/>
</dbReference>
<dbReference type="RefSeq" id="XP_501445.2">
    <property type="nucleotide sequence ID" value="XM_501445.2"/>
</dbReference>
<evidence type="ECO:0000313" key="9">
    <source>
        <dbReference type="EMBL" id="RDW24844.1"/>
    </source>
</evidence>
<keyword evidence="6" id="KW-0539">Nucleus</keyword>
<evidence type="ECO:0000256" key="5">
    <source>
        <dbReference type="ARBA" id="ARBA00022490"/>
    </source>
</evidence>
<accession>A0A1H6PUC7</accession>
<dbReference type="PANTHER" id="PTHR28081:SF1">
    <property type="entry name" value="DAMAGE-REGULATED IMPORT FACILITATOR 1"/>
    <property type="match status" value="1"/>
</dbReference>
<comment type="similarity">
    <text evidence="3">Belongs to the DIF1/spd1 family.</text>
</comment>
<dbReference type="OrthoDB" id="4088862at2759"/>